<sequence>MTYLYPFGQQVHTLVQQDRTPKKVFVLGVYASAVHARWKKDGKTVCTALAVASEPRIFWDGNIEEAKEIISKISIPEEVGTLEPAGSHLNGPSAKVLDEHILGTLGYTRKDAWLCDLLPETRLNSGQVKVITDRYNPLIKQYGLNEVTIPERPTVFCDAQRCQKILSELKESQASLLVLLGDIPIAQFLNSVADVPYKSLQEYVELYGYGKATAATIDGHTINVLPLAHPRQIGALGAHSKEWNIRHQEWESNIYK</sequence>
<gene>
    <name evidence="1" type="ORF">SAMN04487900_103167</name>
</gene>
<proteinExistence type="predicted"/>
<accession>A0A1H0EHS8</accession>
<evidence type="ECO:0000313" key="2">
    <source>
        <dbReference type="Proteomes" id="UP000199134"/>
    </source>
</evidence>
<dbReference type="AlphaFoldDB" id="A0A1H0EHS8"/>
<name>A0A1H0EHS8_9BACT</name>
<dbReference type="RefSeq" id="WP_176756915.1">
    <property type="nucleotide sequence ID" value="NZ_FNIW01000003.1"/>
</dbReference>
<reference evidence="2" key="1">
    <citation type="submission" date="2016-10" db="EMBL/GenBank/DDBJ databases">
        <authorList>
            <person name="de Groot N.N."/>
        </authorList>
    </citation>
    <scope>NUCLEOTIDE SEQUENCE [LARGE SCALE GENOMIC DNA]</scope>
    <source>
        <strain evidence="2">BP1-145</strain>
    </source>
</reference>
<organism evidence="1 2">
    <name type="scientific">Prevotella communis</name>
    <dbReference type="NCBI Taxonomy" id="2913614"/>
    <lineage>
        <taxon>Bacteria</taxon>
        <taxon>Pseudomonadati</taxon>
        <taxon>Bacteroidota</taxon>
        <taxon>Bacteroidia</taxon>
        <taxon>Bacteroidales</taxon>
        <taxon>Prevotellaceae</taxon>
        <taxon>Prevotella</taxon>
    </lineage>
</organism>
<evidence type="ECO:0000313" key="1">
    <source>
        <dbReference type="EMBL" id="SDN81829.1"/>
    </source>
</evidence>
<dbReference type="EMBL" id="FNIW01000003">
    <property type="protein sequence ID" value="SDN81829.1"/>
    <property type="molecule type" value="Genomic_DNA"/>
</dbReference>
<protein>
    <recommendedName>
        <fullName evidence="3">Uracil DNA glycosylase superfamily protein</fullName>
    </recommendedName>
</protein>
<comment type="caution">
    <text evidence="1">The sequence shown here is derived from an EMBL/GenBank/DDBJ whole genome shotgun (WGS) entry which is preliminary data.</text>
</comment>
<dbReference type="Proteomes" id="UP000199134">
    <property type="component" value="Unassembled WGS sequence"/>
</dbReference>
<evidence type="ECO:0008006" key="3">
    <source>
        <dbReference type="Google" id="ProtNLM"/>
    </source>
</evidence>